<name>A0ABS7UFR9_9ACTN</name>
<reference evidence="3 4" key="1">
    <citation type="submission" date="2021-09" db="EMBL/GenBank/DDBJ databases">
        <title>Whole genome sequence of Nocardioides sp. GBK3QG-3.</title>
        <authorList>
            <person name="Tuo L."/>
        </authorList>
    </citation>
    <scope>NUCLEOTIDE SEQUENCE [LARGE SCALE GENOMIC DNA]</scope>
    <source>
        <strain evidence="3 4">GBK3QG-3</strain>
    </source>
</reference>
<dbReference type="Pfam" id="PF03070">
    <property type="entry name" value="TENA_THI-4"/>
    <property type="match status" value="1"/>
</dbReference>
<dbReference type="InterPro" id="IPR004305">
    <property type="entry name" value="Thiaminase-2/PQQC"/>
</dbReference>
<dbReference type="PANTHER" id="PTHR43198">
    <property type="entry name" value="BIFUNCTIONAL TH2 PROTEIN"/>
    <property type="match status" value="1"/>
</dbReference>
<protein>
    <recommendedName>
        <fullName evidence="2">Thiaminase-2/PQQC domain-containing protein</fullName>
    </recommendedName>
</protein>
<dbReference type="InterPro" id="IPR050967">
    <property type="entry name" value="Thiamine_Salvage_TenA"/>
</dbReference>
<evidence type="ECO:0000256" key="1">
    <source>
        <dbReference type="ARBA" id="ARBA00004948"/>
    </source>
</evidence>
<evidence type="ECO:0000313" key="4">
    <source>
        <dbReference type="Proteomes" id="UP000780875"/>
    </source>
</evidence>
<organism evidence="3 4">
    <name type="scientific">Nocardioides mangrovi</name>
    <dbReference type="NCBI Taxonomy" id="2874580"/>
    <lineage>
        <taxon>Bacteria</taxon>
        <taxon>Bacillati</taxon>
        <taxon>Actinomycetota</taxon>
        <taxon>Actinomycetes</taxon>
        <taxon>Propionibacteriales</taxon>
        <taxon>Nocardioidaceae</taxon>
        <taxon>Nocardioides</taxon>
    </lineage>
</organism>
<dbReference type="RefSeq" id="WP_224123865.1">
    <property type="nucleotide sequence ID" value="NZ_JAIQZJ010000008.1"/>
</dbReference>
<keyword evidence="4" id="KW-1185">Reference proteome</keyword>
<evidence type="ECO:0000313" key="3">
    <source>
        <dbReference type="EMBL" id="MBZ5739498.1"/>
    </source>
</evidence>
<dbReference type="InterPro" id="IPR016084">
    <property type="entry name" value="Haem_Oase-like_multi-hlx"/>
</dbReference>
<proteinExistence type="predicted"/>
<comment type="caution">
    <text evidence="3">The sequence shown here is derived from an EMBL/GenBank/DDBJ whole genome shotgun (WGS) entry which is preliminary data.</text>
</comment>
<sequence length="211" mass="23284">MPPTRGLADALSAEVTQAATAWLDLPMLAGIRAGDLDPAVFRHYLEQDYVYLRYYARIYSRLAAAATTEDELELFVRLAHGVVAVELDHHKRAAGPFGCDFDDVVPSAETREYLAFYESLAHDRAATLVAMLPCIQGYGVALAGLRDAAPGPYQDWIAIYSGGQYADMIQRHLTLVDGAELPEDRALEILARAVELERMFWNQLPAVVEAS</sequence>
<accession>A0ABS7UFR9</accession>
<evidence type="ECO:0000259" key="2">
    <source>
        <dbReference type="Pfam" id="PF03070"/>
    </source>
</evidence>
<gene>
    <name evidence="3" type="ORF">K8U61_15095</name>
</gene>
<dbReference type="PANTHER" id="PTHR43198:SF2">
    <property type="entry name" value="SI:CH1073-67J19.1-RELATED"/>
    <property type="match status" value="1"/>
</dbReference>
<comment type="pathway">
    <text evidence="1">Cofactor biosynthesis; thiamine diphosphate biosynthesis.</text>
</comment>
<dbReference type="Proteomes" id="UP000780875">
    <property type="component" value="Unassembled WGS sequence"/>
</dbReference>
<feature type="domain" description="Thiaminase-2/PQQC" evidence="2">
    <location>
        <begin position="26"/>
        <end position="203"/>
    </location>
</feature>
<dbReference type="EMBL" id="JAIQZJ010000008">
    <property type="protein sequence ID" value="MBZ5739498.1"/>
    <property type="molecule type" value="Genomic_DNA"/>
</dbReference>
<dbReference type="SUPFAM" id="SSF48613">
    <property type="entry name" value="Heme oxygenase-like"/>
    <property type="match status" value="1"/>
</dbReference>
<dbReference type="Gene3D" id="1.20.910.10">
    <property type="entry name" value="Heme oxygenase-like"/>
    <property type="match status" value="1"/>
</dbReference>
<dbReference type="CDD" id="cd16099">
    <property type="entry name" value="TenA_PqqC-like"/>
    <property type="match status" value="1"/>
</dbReference>